<reference evidence="2 3" key="1">
    <citation type="submission" date="2019-03" db="EMBL/GenBank/DDBJ databases">
        <title>Root nodule microbial communities of legume samples collected from USA, Mexico and Botswana.</title>
        <authorList>
            <person name="Hirsch A."/>
        </authorList>
    </citation>
    <scope>NUCLEOTIDE SEQUENCE [LARGE SCALE GENOMIC DNA]</scope>
    <source>
        <strain evidence="2 3">55</strain>
    </source>
</reference>
<dbReference type="EMBL" id="JBFTEZ010000002">
    <property type="protein sequence ID" value="MEX6464593.1"/>
    <property type="molecule type" value="Genomic_DNA"/>
</dbReference>
<keyword evidence="4" id="KW-1185">Reference proteome</keyword>
<organism evidence="2 3">
    <name type="scientific">Dietzia cinnamea</name>
    <dbReference type="NCBI Taxonomy" id="321318"/>
    <lineage>
        <taxon>Bacteria</taxon>
        <taxon>Bacillati</taxon>
        <taxon>Actinomycetota</taxon>
        <taxon>Actinomycetes</taxon>
        <taxon>Mycobacteriales</taxon>
        <taxon>Dietziaceae</taxon>
        <taxon>Dietzia</taxon>
    </lineage>
</organism>
<gene>
    <name evidence="1" type="ORF">AB6N35_09585</name>
    <name evidence="2" type="ORF">EDD19_10885</name>
</gene>
<dbReference type="EMBL" id="SMCX01000008">
    <property type="protein sequence ID" value="TCW24149.1"/>
    <property type="molecule type" value="Genomic_DNA"/>
</dbReference>
<dbReference type="AlphaFoldDB" id="A0A4R3ZUM0"/>
<dbReference type="Proteomes" id="UP000295805">
    <property type="component" value="Unassembled WGS sequence"/>
</dbReference>
<dbReference type="RefSeq" id="WP_061227424.1">
    <property type="nucleotide sequence ID" value="NZ_CP143053.1"/>
</dbReference>
<dbReference type="Proteomes" id="UP001560293">
    <property type="component" value="Unassembled WGS sequence"/>
</dbReference>
<dbReference type="GeneID" id="89529610"/>
<proteinExistence type="predicted"/>
<reference evidence="1" key="3">
    <citation type="submission" date="2024-07" db="EMBL/GenBank/DDBJ databases">
        <authorList>
            <person name="Wildschutte H."/>
        </authorList>
    </citation>
    <scope>NUCLEOTIDE SEQUENCE</scope>
    <source>
        <strain evidence="1">N60</strain>
    </source>
</reference>
<name>A0A4R3ZUM0_9ACTN</name>
<comment type="caution">
    <text evidence="2">The sequence shown here is derived from an EMBL/GenBank/DDBJ whole genome shotgun (WGS) entry which is preliminary data.</text>
</comment>
<accession>A0A4R3ZUM0</accession>
<protein>
    <recommendedName>
        <fullName evidence="5">Ferredoxin</fullName>
    </recommendedName>
</protein>
<evidence type="ECO:0008006" key="5">
    <source>
        <dbReference type="Google" id="ProtNLM"/>
    </source>
</evidence>
<evidence type="ECO:0000313" key="1">
    <source>
        <dbReference type="EMBL" id="MEX6464593.1"/>
    </source>
</evidence>
<reference evidence="4" key="2">
    <citation type="submission" date="2024-07" db="EMBL/GenBank/DDBJ databases">
        <title>Pseudomonas strain that inhibits Aeromonas fish pathogens.</title>
        <authorList>
            <person name="Wildschutte H."/>
        </authorList>
    </citation>
    <scope>NUCLEOTIDE SEQUENCE [LARGE SCALE GENOMIC DNA]</scope>
    <source>
        <strain evidence="4">n60</strain>
    </source>
</reference>
<evidence type="ECO:0000313" key="4">
    <source>
        <dbReference type="Proteomes" id="UP001560293"/>
    </source>
</evidence>
<sequence>MFKKNDARRAPTWDDTDPARAARLHSYTDLDRETYTRAGFQPVECRSCGACVSVRKNSEKHTSIQWTEGSDRTCPVLTDWRAGGERPEGEDTCPRMLASIRYAYAEGLLTISEGVDPADDEHMVNPLFVPE</sequence>
<evidence type="ECO:0000313" key="3">
    <source>
        <dbReference type="Proteomes" id="UP000295805"/>
    </source>
</evidence>
<evidence type="ECO:0000313" key="2">
    <source>
        <dbReference type="EMBL" id="TCW24149.1"/>
    </source>
</evidence>